<dbReference type="GO" id="GO:0005886">
    <property type="term" value="C:plasma membrane"/>
    <property type="evidence" value="ECO:0007669"/>
    <property type="project" value="TreeGrafter"/>
</dbReference>
<keyword evidence="4 8" id="KW-0812">Transmembrane</keyword>
<feature type="domain" description="Sodium/calcium exchanger membrane region" evidence="9">
    <location>
        <begin position="11"/>
        <end position="149"/>
    </location>
</feature>
<feature type="region of interest" description="Disordered" evidence="7">
    <location>
        <begin position="161"/>
        <end position="200"/>
    </location>
</feature>
<comment type="similarity">
    <text evidence="2">Belongs to the Ca(2+):cation antiporter (CaCA) (TC 2.A.19) family. SLC24A subfamily.</text>
</comment>
<dbReference type="GO" id="GO:0008273">
    <property type="term" value="F:calcium, potassium:sodium antiporter activity"/>
    <property type="evidence" value="ECO:0007669"/>
    <property type="project" value="TreeGrafter"/>
</dbReference>
<dbReference type="Pfam" id="PF01699">
    <property type="entry name" value="Na_Ca_ex"/>
    <property type="match status" value="2"/>
</dbReference>
<evidence type="ECO:0000256" key="4">
    <source>
        <dbReference type="ARBA" id="ARBA00022692"/>
    </source>
</evidence>
<dbReference type="InterPro" id="IPR004837">
    <property type="entry name" value="NaCa_Exmemb"/>
</dbReference>
<evidence type="ECO:0000259" key="9">
    <source>
        <dbReference type="Pfam" id="PF01699"/>
    </source>
</evidence>
<keyword evidence="3" id="KW-0050">Antiport</keyword>
<evidence type="ECO:0000256" key="6">
    <source>
        <dbReference type="ARBA" id="ARBA00023136"/>
    </source>
</evidence>
<keyword evidence="3" id="KW-0813">Transport</keyword>
<dbReference type="Proteomes" id="UP001303373">
    <property type="component" value="Chromosome 11"/>
</dbReference>
<feature type="transmembrane region" description="Helical" evidence="8">
    <location>
        <begin position="212"/>
        <end position="233"/>
    </location>
</feature>
<dbReference type="InterPro" id="IPR044880">
    <property type="entry name" value="NCX_ion-bd_dom_sf"/>
</dbReference>
<protein>
    <recommendedName>
        <fullName evidence="9">Sodium/calcium exchanger membrane region domain-containing protein</fullName>
    </recommendedName>
</protein>
<dbReference type="GO" id="GO:0006874">
    <property type="term" value="P:intracellular calcium ion homeostasis"/>
    <property type="evidence" value="ECO:0007669"/>
    <property type="project" value="TreeGrafter"/>
</dbReference>
<feature type="transmembrane region" description="Helical" evidence="8">
    <location>
        <begin position="311"/>
        <end position="329"/>
    </location>
</feature>
<organism evidence="10 11">
    <name type="scientific">Acrodontium crateriforme</name>
    <dbReference type="NCBI Taxonomy" id="150365"/>
    <lineage>
        <taxon>Eukaryota</taxon>
        <taxon>Fungi</taxon>
        <taxon>Dikarya</taxon>
        <taxon>Ascomycota</taxon>
        <taxon>Pezizomycotina</taxon>
        <taxon>Dothideomycetes</taxon>
        <taxon>Dothideomycetidae</taxon>
        <taxon>Mycosphaerellales</taxon>
        <taxon>Teratosphaeriaceae</taxon>
        <taxon>Acrodontium</taxon>
    </lineage>
</organism>
<evidence type="ECO:0000256" key="1">
    <source>
        <dbReference type="ARBA" id="ARBA00004141"/>
    </source>
</evidence>
<evidence type="ECO:0000256" key="7">
    <source>
        <dbReference type="SAM" id="MobiDB-lite"/>
    </source>
</evidence>
<dbReference type="InterPro" id="IPR004481">
    <property type="entry name" value="K/Na/Ca-exchanger"/>
</dbReference>
<dbReference type="PANTHER" id="PTHR10846">
    <property type="entry name" value="SODIUM/POTASSIUM/CALCIUM EXCHANGER"/>
    <property type="match status" value="1"/>
</dbReference>
<dbReference type="PANTHER" id="PTHR10846:SF8">
    <property type="entry name" value="INNER MEMBRANE PROTEIN YRBG"/>
    <property type="match status" value="1"/>
</dbReference>
<feature type="transmembrane region" description="Helical" evidence="8">
    <location>
        <begin position="130"/>
        <end position="154"/>
    </location>
</feature>
<dbReference type="Gene3D" id="1.20.1420.30">
    <property type="entry name" value="NCX, central ion-binding region"/>
    <property type="match status" value="2"/>
</dbReference>
<reference evidence="10 11" key="1">
    <citation type="submission" date="2023-11" db="EMBL/GenBank/DDBJ databases">
        <title>An acidophilic fungus is an integral part of prey digestion in a carnivorous sundew plant.</title>
        <authorList>
            <person name="Tsai I.J."/>
        </authorList>
    </citation>
    <scope>NUCLEOTIDE SEQUENCE [LARGE SCALE GENOMIC DNA]</scope>
    <source>
        <strain evidence="10">169a</strain>
    </source>
</reference>
<evidence type="ECO:0000313" key="11">
    <source>
        <dbReference type="Proteomes" id="UP001303373"/>
    </source>
</evidence>
<feature type="transmembrane region" description="Helical" evidence="8">
    <location>
        <begin position="276"/>
        <end position="299"/>
    </location>
</feature>
<keyword evidence="5 8" id="KW-1133">Transmembrane helix</keyword>
<keyword evidence="6 8" id="KW-0472">Membrane</keyword>
<feature type="transmembrane region" description="Helical" evidence="8">
    <location>
        <begin position="6"/>
        <end position="23"/>
    </location>
</feature>
<feature type="domain" description="Sodium/calcium exchanger membrane region" evidence="9">
    <location>
        <begin position="211"/>
        <end position="351"/>
    </location>
</feature>
<evidence type="ECO:0000256" key="8">
    <source>
        <dbReference type="SAM" id="Phobius"/>
    </source>
</evidence>
<evidence type="ECO:0000256" key="3">
    <source>
        <dbReference type="ARBA" id="ARBA00022449"/>
    </source>
</evidence>
<dbReference type="GO" id="GO:0005262">
    <property type="term" value="F:calcium channel activity"/>
    <property type="evidence" value="ECO:0007669"/>
    <property type="project" value="TreeGrafter"/>
</dbReference>
<sequence>MANADIVAFNIAAFIAALFLLEAGADKFIDHTAIVARRIGVSQAIVGLLTAGAEWEELVVVVASLSRNRSSLAVGNVIGSAISNLLGAFSIGLLTHRQGIEFDFSARVYSCLLLVVTTLVAPVTAFPGRILWVVSGSVLLVGFALYLISVAWAIHRGRISAPEGSDSESDDGSSDDDDDDDEVGNRSHDASPLLAPEASTPQRHSRALGFHIIWLGCGLLAICLAGYVLSHAATSLTGQFGLSDVVFGIIVLSLATTLPEKLIAAMSGYRGHSGILVANSVGSNIFLLTLCMGIVMVQTKGDFNAGTVNVVELWVLWGATVGFTFTVFFGAKWSRYIGGLMLVAYMAFIVLEFTIIHHA</sequence>
<evidence type="ECO:0000313" key="10">
    <source>
        <dbReference type="EMBL" id="WPH03638.1"/>
    </source>
</evidence>
<feature type="transmembrane region" description="Helical" evidence="8">
    <location>
        <begin position="106"/>
        <end position="124"/>
    </location>
</feature>
<evidence type="ECO:0000256" key="2">
    <source>
        <dbReference type="ARBA" id="ARBA00005364"/>
    </source>
</evidence>
<proteinExistence type="inferred from homology"/>
<feature type="transmembrane region" description="Helical" evidence="8">
    <location>
        <begin position="336"/>
        <end position="356"/>
    </location>
</feature>
<name>A0AAQ3MB43_9PEZI</name>
<feature type="transmembrane region" description="Helical" evidence="8">
    <location>
        <begin position="73"/>
        <end position="94"/>
    </location>
</feature>
<dbReference type="AlphaFoldDB" id="A0AAQ3MB43"/>
<feature type="compositionally biased region" description="Acidic residues" evidence="7">
    <location>
        <begin position="165"/>
        <end position="182"/>
    </location>
</feature>
<comment type="subcellular location">
    <subcellularLocation>
        <location evidence="1">Membrane</location>
        <topology evidence="1">Multi-pass membrane protein</topology>
    </subcellularLocation>
</comment>
<gene>
    <name evidence="10" type="ORF">R9X50_00652100</name>
</gene>
<keyword evidence="11" id="KW-1185">Reference proteome</keyword>
<dbReference type="EMBL" id="CP138590">
    <property type="protein sequence ID" value="WPH03638.1"/>
    <property type="molecule type" value="Genomic_DNA"/>
</dbReference>
<evidence type="ECO:0000256" key="5">
    <source>
        <dbReference type="ARBA" id="ARBA00022989"/>
    </source>
</evidence>
<accession>A0AAQ3MB43</accession>